<protein>
    <submittedName>
        <fullName evidence="2">Uncharacterized protein</fullName>
    </submittedName>
</protein>
<dbReference type="Proteomes" id="UP000299102">
    <property type="component" value="Unassembled WGS sequence"/>
</dbReference>
<gene>
    <name evidence="2" type="ORF">EVAR_12352_1</name>
</gene>
<evidence type="ECO:0000313" key="3">
    <source>
        <dbReference type="Proteomes" id="UP000299102"/>
    </source>
</evidence>
<organism evidence="2 3">
    <name type="scientific">Eumeta variegata</name>
    <name type="common">Bagworm moth</name>
    <name type="synonym">Eumeta japonica</name>
    <dbReference type="NCBI Taxonomy" id="151549"/>
    <lineage>
        <taxon>Eukaryota</taxon>
        <taxon>Metazoa</taxon>
        <taxon>Ecdysozoa</taxon>
        <taxon>Arthropoda</taxon>
        <taxon>Hexapoda</taxon>
        <taxon>Insecta</taxon>
        <taxon>Pterygota</taxon>
        <taxon>Neoptera</taxon>
        <taxon>Endopterygota</taxon>
        <taxon>Lepidoptera</taxon>
        <taxon>Glossata</taxon>
        <taxon>Ditrysia</taxon>
        <taxon>Tineoidea</taxon>
        <taxon>Psychidae</taxon>
        <taxon>Oiketicinae</taxon>
        <taxon>Eumeta</taxon>
    </lineage>
</organism>
<dbReference type="AlphaFoldDB" id="A0A4C1X0I6"/>
<sequence length="155" mass="18129">MNESNGKGNWSKVAEECRNRYNETNHSVTGFSPKYLLSECVRRRKRRHDVGFAEEVVIRGKYKFKIGIYLPVLGVLYIDLLLGLEAYREMNSLFGFVTEFMRKTNYEIKEAYTKLSERNSHGIEPEFMNEMLQFKQTSVRVLHHTTDECGDCGEK</sequence>
<proteinExistence type="predicted"/>
<keyword evidence="3" id="KW-1185">Reference proteome</keyword>
<evidence type="ECO:0000256" key="1">
    <source>
        <dbReference type="SAM" id="Phobius"/>
    </source>
</evidence>
<accession>A0A4C1X0I6</accession>
<comment type="caution">
    <text evidence="2">The sequence shown here is derived from an EMBL/GenBank/DDBJ whole genome shotgun (WGS) entry which is preliminary data.</text>
</comment>
<dbReference type="OrthoDB" id="10063284at2759"/>
<keyword evidence="1" id="KW-0812">Transmembrane</keyword>
<keyword evidence="1" id="KW-1133">Transmembrane helix</keyword>
<name>A0A4C1X0I6_EUMVA</name>
<reference evidence="2 3" key="1">
    <citation type="journal article" date="2019" name="Commun. Biol.">
        <title>The bagworm genome reveals a unique fibroin gene that provides high tensile strength.</title>
        <authorList>
            <person name="Kono N."/>
            <person name="Nakamura H."/>
            <person name="Ohtoshi R."/>
            <person name="Tomita M."/>
            <person name="Numata K."/>
            <person name="Arakawa K."/>
        </authorList>
    </citation>
    <scope>NUCLEOTIDE SEQUENCE [LARGE SCALE GENOMIC DNA]</scope>
</reference>
<feature type="transmembrane region" description="Helical" evidence="1">
    <location>
        <begin position="66"/>
        <end position="84"/>
    </location>
</feature>
<keyword evidence="1" id="KW-0472">Membrane</keyword>
<evidence type="ECO:0000313" key="2">
    <source>
        <dbReference type="EMBL" id="GBP56673.1"/>
    </source>
</evidence>
<dbReference type="EMBL" id="BGZK01000698">
    <property type="protein sequence ID" value="GBP56673.1"/>
    <property type="molecule type" value="Genomic_DNA"/>
</dbReference>